<reference evidence="2" key="1">
    <citation type="submission" date="2021-08" db="EMBL/GenBank/DDBJ databases">
        <authorList>
            <person name="Nwanade C."/>
            <person name="Wang M."/>
            <person name="Masoudi A."/>
            <person name="Yu Z."/>
            <person name="Liu J."/>
        </authorList>
    </citation>
    <scope>NUCLEOTIDE SEQUENCE</scope>
    <source>
        <strain evidence="2">S166</strain>
    </source>
</reference>
<organism evidence="2 3">
    <name type="scientific">Leisingera aquaemixtae</name>
    <dbReference type="NCBI Taxonomy" id="1396826"/>
    <lineage>
        <taxon>Bacteria</taxon>
        <taxon>Pseudomonadati</taxon>
        <taxon>Pseudomonadota</taxon>
        <taxon>Alphaproteobacteria</taxon>
        <taxon>Rhodobacterales</taxon>
        <taxon>Roseobacteraceae</taxon>
        <taxon>Leisingera</taxon>
    </lineage>
</organism>
<gene>
    <name evidence="2" type="ORF">K3718_09920</name>
</gene>
<dbReference type="InterPro" id="IPR011010">
    <property type="entry name" value="DNA_brk_join_enz"/>
</dbReference>
<evidence type="ECO:0000313" key="2">
    <source>
        <dbReference type="EMBL" id="UWQ39907.1"/>
    </source>
</evidence>
<keyword evidence="1" id="KW-0233">DNA recombination</keyword>
<dbReference type="Gene3D" id="1.10.443.10">
    <property type="entry name" value="Intergrase catalytic core"/>
    <property type="match status" value="1"/>
</dbReference>
<dbReference type="Proteomes" id="UP001058514">
    <property type="component" value="Chromosome"/>
</dbReference>
<dbReference type="EMBL" id="CP081051">
    <property type="protein sequence ID" value="UWQ39907.1"/>
    <property type="molecule type" value="Genomic_DNA"/>
</dbReference>
<protein>
    <submittedName>
        <fullName evidence="2">Site-specific integrase</fullName>
    </submittedName>
</protein>
<dbReference type="InterPro" id="IPR013762">
    <property type="entry name" value="Integrase-like_cat_sf"/>
</dbReference>
<evidence type="ECO:0000256" key="1">
    <source>
        <dbReference type="ARBA" id="ARBA00023172"/>
    </source>
</evidence>
<dbReference type="RefSeq" id="WP_259963427.1">
    <property type="nucleotide sequence ID" value="NZ_CP081051.1"/>
</dbReference>
<keyword evidence="3" id="KW-1185">Reference proteome</keyword>
<proteinExistence type="predicted"/>
<dbReference type="SUPFAM" id="SSF56349">
    <property type="entry name" value="DNA breaking-rejoining enzymes"/>
    <property type="match status" value="1"/>
</dbReference>
<name>A0ABY5WEM5_9RHOB</name>
<sequence length="584" mass="66044">MSFFIPIAPMTFQNVLDWTIAQDKKDYVSPVKRCSELYKNRHLQDIPADLDEFKRRFPLGGFDPRHFKTEKAYKAWRRKVSAAIKGATGQLQEEQERRARQDAWAELIDALEPLTGMPEEAMYPHQVLIPIRKLADIARQHGKDPSQISQEWLSGLRARLGSNEWKSLQSALRQLNHFRYLSSVGPLLPPEPFAEPEVLRANILPGIPDHVAAEIRDWVLNATRGEYDPVEDRYEEGTSEEDKSFKTAALRKFVSTLSECAGLETDLGLRELLFPENAVQVVRRWSSDMDGAGRITARTAHDYLKAIYVVMTRNGLPPDAMKAQLANNRFLKQGKKQGSHMSPGARTFCETLLGSQKLTLTFLSLHVQLRNRAQELLNNFTADGRAMTGSEIKEVRSIGSVAAVCALETRGAPIRIDNALALAIRGDNITFHLPGRMTDHATITLSPEHTKNDNEIWAPIERGNLNGLEVIEWYMETIRPLYPGADSSDFLFPGIIADGNLPYETFLGWFKRETRAAGLPMTPHNFRHGLASLLIEANPGRWDLLERLLDDTVGTARKNYGWVNKRVQRSEVQKYVLDLTRLKA</sequence>
<accession>A0ABY5WEM5</accession>
<evidence type="ECO:0000313" key="3">
    <source>
        <dbReference type="Proteomes" id="UP001058514"/>
    </source>
</evidence>